<reference evidence="2" key="1">
    <citation type="submission" date="2018-07" db="EMBL/GenBank/DDBJ databases">
        <title>Comparative genomics of catfishes provides insights into carnivory and benthic adaptation.</title>
        <authorList>
            <person name="Zhang Y."/>
            <person name="Wang D."/>
            <person name="Peng Z."/>
            <person name="Zheng S."/>
            <person name="Shao F."/>
            <person name="Tao W."/>
        </authorList>
    </citation>
    <scope>NUCLEOTIDE SEQUENCE</scope>
    <source>
        <strain evidence="2">Chongqing</strain>
    </source>
</reference>
<dbReference type="Proteomes" id="UP001205998">
    <property type="component" value="Unassembled WGS sequence"/>
</dbReference>
<feature type="non-terminal residue" evidence="2">
    <location>
        <position position="1"/>
    </location>
</feature>
<dbReference type="SUPFAM" id="SSF53098">
    <property type="entry name" value="Ribonuclease H-like"/>
    <property type="match status" value="1"/>
</dbReference>
<dbReference type="InterPro" id="IPR012337">
    <property type="entry name" value="RNaseH-like_sf"/>
</dbReference>
<proteinExistence type="predicted"/>
<dbReference type="AlphaFoldDB" id="A0AAD5FFW5"/>
<dbReference type="InterPro" id="IPR036397">
    <property type="entry name" value="RNaseH_sf"/>
</dbReference>
<sequence length="466" mass="53014">LLQNIVIQECLARLRERLQCALNNNPPDLDYLEYIVTQERAFINAMENVALPNDICEALHQLSSLLDLRNKPPPSISVVRSLGPHGRFRLQVTEDHLQSLFHLGLPATCVADILGVSRRTIYRRMQEYNMSVRSLYSTMTDDALDNEVRAIKSRLPHAGYQIVKGCLEAEGHHVQWTRLKASMHRVDTEGILSRMTSMGCVVRRKYCVQGPHFLQHIDTNHKLIRYNMVIFGGIDGYSRKIMYLNAGSNNTASTALQFFLDGVRRFGWPYKVRGDQGVENVSIAQTMFTVRGTGHGSFISGKSVHNQRIERLWRDVWTGVTHVYYDVLHSLEEDGSLDISDNLHLFCAQYTFLPRLKADLAKFSAGWNDHPIRTEGFLTPNQLWELGMLLHPIREPETFEEDGIQIEDIDWESSGLSHNSANTGITVPEMECPLKTEEIETLRLAIDPLSHSSSFGRDIYLTTLAH</sequence>
<evidence type="ECO:0000259" key="1">
    <source>
        <dbReference type="Pfam" id="PF24764"/>
    </source>
</evidence>
<dbReference type="EMBL" id="MU558692">
    <property type="protein sequence ID" value="KAI5614383.1"/>
    <property type="molecule type" value="Genomic_DNA"/>
</dbReference>
<dbReference type="PANTHER" id="PTHR46791">
    <property type="entry name" value="EXPRESSED PROTEIN"/>
    <property type="match status" value="1"/>
</dbReference>
<name>A0AAD5FFW5_SILAS</name>
<protein>
    <recommendedName>
        <fullName evidence="1">Integrase core domain-containing protein</fullName>
    </recommendedName>
</protein>
<organism evidence="2 3">
    <name type="scientific">Silurus asotus</name>
    <name type="common">Amur catfish</name>
    <name type="synonym">Parasilurus asotus</name>
    <dbReference type="NCBI Taxonomy" id="30991"/>
    <lineage>
        <taxon>Eukaryota</taxon>
        <taxon>Metazoa</taxon>
        <taxon>Chordata</taxon>
        <taxon>Craniata</taxon>
        <taxon>Vertebrata</taxon>
        <taxon>Euteleostomi</taxon>
        <taxon>Actinopterygii</taxon>
        <taxon>Neopterygii</taxon>
        <taxon>Teleostei</taxon>
        <taxon>Ostariophysi</taxon>
        <taxon>Siluriformes</taxon>
        <taxon>Siluridae</taxon>
        <taxon>Silurus</taxon>
    </lineage>
</organism>
<dbReference type="Gene3D" id="1.10.10.60">
    <property type="entry name" value="Homeodomain-like"/>
    <property type="match status" value="1"/>
</dbReference>
<feature type="domain" description="Integrase core" evidence="1">
    <location>
        <begin position="206"/>
        <end position="390"/>
    </location>
</feature>
<comment type="caution">
    <text evidence="2">The sequence shown here is derived from an EMBL/GenBank/DDBJ whole genome shotgun (WGS) entry which is preliminary data.</text>
</comment>
<evidence type="ECO:0000313" key="3">
    <source>
        <dbReference type="Proteomes" id="UP001205998"/>
    </source>
</evidence>
<gene>
    <name evidence="2" type="ORF">C0J50_8970</name>
</gene>
<keyword evidence="3" id="KW-1185">Reference proteome</keyword>
<dbReference type="InterPro" id="IPR058913">
    <property type="entry name" value="Integrase_dom_put"/>
</dbReference>
<dbReference type="Gene3D" id="3.30.420.10">
    <property type="entry name" value="Ribonuclease H-like superfamily/Ribonuclease H"/>
    <property type="match status" value="1"/>
</dbReference>
<dbReference type="GO" id="GO:0043565">
    <property type="term" value="F:sequence-specific DNA binding"/>
    <property type="evidence" value="ECO:0007669"/>
    <property type="project" value="InterPro"/>
</dbReference>
<accession>A0AAD5FFW5</accession>
<dbReference type="PANTHER" id="PTHR46791:SF11">
    <property type="entry name" value="INTEGRASE CATALYTIC DOMAIN-CONTAINING PROTEIN"/>
    <property type="match status" value="1"/>
</dbReference>
<evidence type="ECO:0000313" key="2">
    <source>
        <dbReference type="EMBL" id="KAI5614383.1"/>
    </source>
</evidence>
<dbReference type="Pfam" id="PF24764">
    <property type="entry name" value="rva_4"/>
    <property type="match status" value="1"/>
</dbReference>
<feature type="non-terminal residue" evidence="2">
    <location>
        <position position="466"/>
    </location>
</feature>